<dbReference type="STRING" id="1121256.SAMN02746089_01821"/>
<dbReference type="SUPFAM" id="SSF46785">
    <property type="entry name" value="Winged helix' DNA-binding domain"/>
    <property type="match status" value="1"/>
</dbReference>
<keyword evidence="2" id="KW-0238">DNA-binding</keyword>
<dbReference type="Pfam" id="PF00392">
    <property type="entry name" value="GntR"/>
    <property type="match status" value="1"/>
</dbReference>
<accession>A0A1M5B962</accession>
<dbReference type="PROSITE" id="PS50949">
    <property type="entry name" value="HTH_GNTR"/>
    <property type="match status" value="1"/>
</dbReference>
<evidence type="ECO:0000256" key="3">
    <source>
        <dbReference type="ARBA" id="ARBA00023163"/>
    </source>
</evidence>
<dbReference type="CDD" id="cd07377">
    <property type="entry name" value="WHTH_GntR"/>
    <property type="match status" value="1"/>
</dbReference>
<dbReference type="RefSeq" id="WP_073344349.1">
    <property type="nucleotide sequence ID" value="NZ_FQVH01000020.1"/>
</dbReference>
<proteinExistence type="predicted"/>
<dbReference type="PANTHER" id="PTHR38445">
    <property type="entry name" value="HTH-TYPE TRANSCRIPTIONAL REPRESSOR YTRA"/>
    <property type="match status" value="1"/>
</dbReference>
<keyword evidence="6" id="KW-1185">Reference proteome</keyword>
<evidence type="ECO:0000256" key="2">
    <source>
        <dbReference type="ARBA" id="ARBA00023125"/>
    </source>
</evidence>
<dbReference type="OrthoDB" id="9801546at2"/>
<dbReference type="EMBL" id="FQVH01000020">
    <property type="protein sequence ID" value="SHF38877.1"/>
    <property type="molecule type" value="Genomic_DNA"/>
</dbReference>
<dbReference type="Gene3D" id="1.10.10.10">
    <property type="entry name" value="Winged helix-like DNA-binding domain superfamily/Winged helix DNA-binding domain"/>
    <property type="match status" value="1"/>
</dbReference>
<reference evidence="5 6" key="1">
    <citation type="submission" date="2016-11" db="EMBL/GenBank/DDBJ databases">
        <authorList>
            <person name="Jaros S."/>
            <person name="Januszkiewicz K."/>
            <person name="Wedrychowicz H."/>
        </authorList>
    </citation>
    <scope>NUCLEOTIDE SEQUENCE [LARGE SCALE GENOMIC DNA]</scope>
    <source>
        <strain evidence="5 6">DSM 17918</strain>
    </source>
</reference>
<dbReference type="SMART" id="SM00345">
    <property type="entry name" value="HTH_GNTR"/>
    <property type="match status" value="1"/>
</dbReference>
<organism evidence="5 6">
    <name type="scientific">Caldanaerobius fijiensis DSM 17918</name>
    <dbReference type="NCBI Taxonomy" id="1121256"/>
    <lineage>
        <taxon>Bacteria</taxon>
        <taxon>Bacillati</taxon>
        <taxon>Bacillota</taxon>
        <taxon>Clostridia</taxon>
        <taxon>Thermoanaerobacterales</taxon>
        <taxon>Thermoanaerobacteraceae</taxon>
        <taxon>Caldanaerobius</taxon>
    </lineage>
</organism>
<keyword evidence="1" id="KW-0805">Transcription regulation</keyword>
<evidence type="ECO:0000259" key="4">
    <source>
        <dbReference type="PROSITE" id="PS50949"/>
    </source>
</evidence>
<dbReference type="AlphaFoldDB" id="A0A1M5B962"/>
<evidence type="ECO:0000313" key="6">
    <source>
        <dbReference type="Proteomes" id="UP000184088"/>
    </source>
</evidence>
<sequence length="127" mass="14622">MFITISNTSPRPLYEQIYTEIKELIVSGRLKPGDGLPSIRELAKELTVSVITTKKAYELLEQEGLITTRQGLGSFVAQRDYATIKHKIKEEFRNKMINLLDEAERMGLTRDEIKLIINEILSKEELR</sequence>
<dbReference type="GO" id="GO:0003700">
    <property type="term" value="F:DNA-binding transcription factor activity"/>
    <property type="evidence" value="ECO:0007669"/>
    <property type="project" value="InterPro"/>
</dbReference>
<dbReference type="PANTHER" id="PTHR38445:SF9">
    <property type="entry name" value="HTH-TYPE TRANSCRIPTIONAL REPRESSOR YTRA"/>
    <property type="match status" value="1"/>
</dbReference>
<dbReference type="InterPro" id="IPR036390">
    <property type="entry name" value="WH_DNA-bd_sf"/>
</dbReference>
<feature type="domain" description="HTH gntR-type" evidence="4">
    <location>
        <begin position="11"/>
        <end position="79"/>
    </location>
</feature>
<keyword evidence="3" id="KW-0804">Transcription</keyword>
<dbReference type="InterPro" id="IPR000524">
    <property type="entry name" value="Tscrpt_reg_HTH_GntR"/>
</dbReference>
<protein>
    <submittedName>
        <fullName evidence="5">Transcriptional regulator, GntR family</fullName>
    </submittedName>
</protein>
<dbReference type="Proteomes" id="UP000184088">
    <property type="component" value="Unassembled WGS sequence"/>
</dbReference>
<dbReference type="InterPro" id="IPR036388">
    <property type="entry name" value="WH-like_DNA-bd_sf"/>
</dbReference>
<dbReference type="GO" id="GO:0003677">
    <property type="term" value="F:DNA binding"/>
    <property type="evidence" value="ECO:0007669"/>
    <property type="project" value="UniProtKB-KW"/>
</dbReference>
<evidence type="ECO:0000313" key="5">
    <source>
        <dbReference type="EMBL" id="SHF38877.1"/>
    </source>
</evidence>
<name>A0A1M5B962_9THEO</name>
<evidence type="ECO:0000256" key="1">
    <source>
        <dbReference type="ARBA" id="ARBA00023015"/>
    </source>
</evidence>
<gene>
    <name evidence="5" type="ORF">SAMN02746089_01821</name>
</gene>